<keyword evidence="4" id="KW-0762">Sugar transport</keyword>
<dbReference type="EMBL" id="CP035282">
    <property type="protein sequence ID" value="QAT61915.1"/>
    <property type="molecule type" value="Genomic_DNA"/>
</dbReference>
<dbReference type="GO" id="GO:0015577">
    <property type="term" value="F:galactitol transmembrane transporter activity"/>
    <property type="evidence" value="ECO:0007669"/>
    <property type="project" value="InterPro"/>
</dbReference>
<feature type="transmembrane region" description="Helical" evidence="9">
    <location>
        <begin position="39"/>
        <end position="59"/>
    </location>
</feature>
<dbReference type="GO" id="GO:0005886">
    <property type="term" value="C:plasma membrane"/>
    <property type="evidence" value="ECO:0007669"/>
    <property type="project" value="UniProtKB-SubCell"/>
</dbReference>
<name>A0A410QD49_9FIRM</name>
<keyword evidence="3" id="KW-1003">Cell membrane</keyword>
<dbReference type="Proteomes" id="UP000287969">
    <property type="component" value="Chromosome"/>
</dbReference>
<dbReference type="PANTHER" id="PTHR37324">
    <property type="entry name" value="PTS SYSTEM GALACTITOL-SPECIFIC EIIC COMPONENT"/>
    <property type="match status" value="1"/>
</dbReference>
<dbReference type="KEGG" id="spoa:EQM13_10075"/>
<evidence type="ECO:0000256" key="6">
    <source>
        <dbReference type="ARBA" id="ARBA00022692"/>
    </source>
</evidence>
<evidence type="ECO:0000256" key="9">
    <source>
        <dbReference type="SAM" id="Phobius"/>
    </source>
</evidence>
<comment type="subcellular location">
    <subcellularLocation>
        <location evidence="1">Cell membrane</location>
        <topology evidence="1">Multi-pass membrane protein</topology>
    </subcellularLocation>
</comment>
<dbReference type="InterPro" id="IPR013853">
    <property type="entry name" value="EIIC-GAT"/>
</dbReference>
<dbReference type="AlphaFoldDB" id="A0A410QD49"/>
<organism evidence="11 12">
    <name type="scientific">Acidilutibacter cellobiosedens</name>
    <dbReference type="NCBI Taxonomy" id="2507161"/>
    <lineage>
        <taxon>Bacteria</taxon>
        <taxon>Bacillati</taxon>
        <taxon>Bacillota</taxon>
        <taxon>Tissierellia</taxon>
        <taxon>Tissierellales</taxon>
        <taxon>Acidilutibacteraceae</taxon>
        <taxon>Acidilutibacter</taxon>
    </lineage>
</organism>
<accession>A0A410QD49</accession>
<proteinExistence type="predicted"/>
<evidence type="ECO:0000256" key="5">
    <source>
        <dbReference type="ARBA" id="ARBA00022683"/>
    </source>
</evidence>
<keyword evidence="6 9" id="KW-0812">Transmembrane</keyword>
<evidence type="ECO:0000256" key="1">
    <source>
        <dbReference type="ARBA" id="ARBA00004651"/>
    </source>
</evidence>
<keyword evidence="2" id="KW-0813">Transport</keyword>
<feature type="domain" description="PTS EIIC type-2" evidence="10">
    <location>
        <begin position="4"/>
        <end position="433"/>
    </location>
</feature>
<dbReference type="InterPro" id="IPR013014">
    <property type="entry name" value="PTS_EIIC_2"/>
</dbReference>
<protein>
    <recommendedName>
        <fullName evidence="10">PTS EIIC type-2 domain-containing protein</fullName>
    </recommendedName>
</protein>
<evidence type="ECO:0000256" key="3">
    <source>
        <dbReference type="ARBA" id="ARBA00022475"/>
    </source>
</evidence>
<feature type="transmembrane region" description="Helical" evidence="9">
    <location>
        <begin position="6"/>
        <end position="27"/>
    </location>
</feature>
<evidence type="ECO:0000256" key="7">
    <source>
        <dbReference type="ARBA" id="ARBA00022989"/>
    </source>
</evidence>
<feature type="transmembrane region" description="Helical" evidence="9">
    <location>
        <begin position="79"/>
        <end position="110"/>
    </location>
</feature>
<evidence type="ECO:0000256" key="4">
    <source>
        <dbReference type="ARBA" id="ARBA00022597"/>
    </source>
</evidence>
<evidence type="ECO:0000313" key="11">
    <source>
        <dbReference type="EMBL" id="QAT61915.1"/>
    </source>
</evidence>
<dbReference type="Pfam" id="PF03611">
    <property type="entry name" value="EIIC-GAT"/>
    <property type="match status" value="1"/>
</dbReference>
<gene>
    <name evidence="11" type="ORF">EQM13_10075</name>
</gene>
<keyword evidence="7 9" id="KW-1133">Transmembrane helix</keyword>
<evidence type="ECO:0000256" key="8">
    <source>
        <dbReference type="ARBA" id="ARBA00023136"/>
    </source>
</evidence>
<dbReference type="OrthoDB" id="9787936at2"/>
<feature type="transmembrane region" description="Helical" evidence="9">
    <location>
        <begin position="216"/>
        <end position="237"/>
    </location>
</feature>
<evidence type="ECO:0000256" key="2">
    <source>
        <dbReference type="ARBA" id="ARBA00022448"/>
    </source>
</evidence>
<reference evidence="12" key="1">
    <citation type="submission" date="2019-01" db="EMBL/GenBank/DDBJ databases">
        <title>Draft genomes of a novel of Sporanaerobacter strains.</title>
        <authorList>
            <person name="Ma S."/>
        </authorList>
    </citation>
    <scope>NUCLEOTIDE SEQUENCE [LARGE SCALE GENOMIC DNA]</scope>
    <source>
        <strain evidence="12">NJN-17</strain>
    </source>
</reference>
<evidence type="ECO:0000259" key="10">
    <source>
        <dbReference type="PROSITE" id="PS51104"/>
    </source>
</evidence>
<feature type="transmembrane region" description="Helical" evidence="9">
    <location>
        <begin position="303"/>
        <end position="322"/>
    </location>
</feature>
<dbReference type="InterPro" id="IPR004703">
    <property type="entry name" value="PTS_sugar-sp_permease"/>
</dbReference>
<evidence type="ECO:0000313" key="12">
    <source>
        <dbReference type="Proteomes" id="UP000287969"/>
    </source>
</evidence>
<dbReference type="PROSITE" id="PS51104">
    <property type="entry name" value="PTS_EIIC_TYPE_2"/>
    <property type="match status" value="1"/>
</dbReference>
<sequence length="450" mass="48180">MAFFNFISSLGSMIMVPIIIFIVGLIFRNGLAKSLRSGITVGVGFIGLNLVLDLLFKYVGPATDILVKKFNLSFSVIDAGWPAAAAVAFGTKIGALIIPFILIVNVVLLVTKLTKTVNVDIWNYWHYAFTGTLVSTITGSLTYGFIAAAAHAAISLKIADISAPKIKEVIGVPGVSIPQAFAASTVPVFILLDKLYDKIPGLKDIKADAKTINEKLGIFGEPMIIGFILGILFGLIVNYDIKGILEMAFAMAGIMLLLPRMVKIIMEGLVPISESAREFLQRRFSGSEFYIGLDSAITVGHPTTIAVGILLIPIVLILASILPNNTTLPLADLASTAFFVCMATPIHKGNFLRILISGTIMMAIVLLLSSAFAPIITQSAIETGFAFPKGAQAITALSAGNIFAWIISKIMSLRIVGAVIIVLLVLAFLIISKKYEDKKLVESTNEKGMD</sequence>
<dbReference type="PANTHER" id="PTHR37324:SF2">
    <property type="entry name" value="PTS SYSTEM GALACTITOL-SPECIFIC EIIC COMPONENT"/>
    <property type="match status" value="1"/>
</dbReference>
<feature type="transmembrane region" description="Helical" evidence="9">
    <location>
        <begin position="354"/>
        <end position="376"/>
    </location>
</feature>
<dbReference type="PIRSF" id="PIRSF006304">
    <property type="entry name" value="GatC"/>
    <property type="match status" value="1"/>
</dbReference>
<dbReference type="GO" id="GO:0009401">
    <property type="term" value="P:phosphoenolpyruvate-dependent sugar phosphotransferase system"/>
    <property type="evidence" value="ECO:0007669"/>
    <property type="project" value="UniProtKB-KW"/>
</dbReference>
<keyword evidence="8 9" id="KW-0472">Membrane</keyword>
<dbReference type="RefSeq" id="WP_071138424.1">
    <property type="nucleotide sequence ID" value="NZ_CP035282.1"/>
</dbReference>
<keyword evidence="12" id="KW-1185">Reference proteome</keyword>
<feature type="transmembrane region" description="Helical" evidence="9">
    <location>
        <begin position="402"/>
        <end position="431"/>
    </location>
</feature>
<feature type="transmembrane region" description="Helical" evidence="9">
    <location>
        <begin position="176"/>
        <end position="196"/>
    </location>
</feature>
<feature type="transmembrane region" description="Helical" evidence="9">
    <location>
        <begin position="131"/>
        <end position="156"/>
    </location>
</feature>
<keyword evidence="5" id="KW-0598">Phosphotransferase system</keyword>